<keyword evidence="13" id="KW-0449">Lipoprotein</keyword>
<dbReference type="InterPro" id="IPR018143">
    <property type="entry name" value="Folate_rcpt-like"/>
</dbReference>
<evidence type="ECO:0000256" key="3">
    <source>
        <dbReference type="ARBA" id="ARBA00004613"/>
    </source>
</evidence>
<dbReference type="SUPFAM" id="SSF50952">
    <property type="entry name" value="Soluble quinoprotein glucose dehydrogenase"/>
    <property type="match status" value="1"/>
</dbReference>
<sequence>MLGWGDRSVLSFLDDGSKEGTAIDKCEAAERSEEEAFVCLSIAITVNSSYFYLRREKRVGNGDPSRPYFNSQLPTSLYFFQYFCPSPMGSLSVAVVFLLSLLSVSSALPLCTDWRAPARLNSSLAFCPYNGTVCCTPKEDLALQKQFRDMNISDPACATLVKSILCATCDPFSAELFEAKPQPRTVPLLCNSPDDYCSRVWETCQNISIRGSPFAPSLRGRAGVIVNSSSVSKLTDLWQSSKDFCEAFSGKAANGSVCFEGMPVSIDNDTRTPAAPAGLCLEKIGNGSYLDMAAHPDGTNRVFFSDQPGHIWLAKLPDVGSGGTLELVESDPFLDLTDEVHFDTEFGLMGIAFHPDFARNGRFFASFNCDKASSMSCSGRCSCNSDVGCDPSKLVSDSGAAPCRYHSVIAEFTVNGSASTPSSASNANPTEVRRIFTMGLPFTGHHGGQILFGPEDGYLYFMMGDGGNRGDPYNFSQNKKSLLGKIMRFDVDNLPSAKQVTDLGLWGNYSIPRDNPYVEDKDLQPEIWSLGLRNPWRCSFDSEKPSYFFCADVGQEVYEEVNLVSKGGNYGWRVYEGPLLYKPLQSPGGNTTPGSINPIAPVMGYTHSSLNTKEGSASITGGNVYRGSADPCMSGRYLYADLYGGAFWAGTETPDNSGNFTASRIPFSCAKNSPIPCDSTPGSPLPSLGYVFSFGQDNNKDVYILASTGVYRVVPPSRCNYTCSKEVIAGNGAVPPGASTPPSTAAGLKDLGTKWILFIPFLLLGFNLL</sequence>
<evidence type="ECO:0000256" key="5">
    <source>
        <dbReference type="ARBA" id="ARBA00022475"/>
    </source>
</evidence>
<accession>A0AAV7ELD5</accession>
<dbReference type="Gene3D" id="2.120.10.30">
    <property type="entry name" value="TolB, C-terminal domain"/>
    <property type="match status" value="1"/>
</dbReference>
<protein>
    <recommendedName>
        <fullName evidence="19">HIPL1 protein</fullName>
    </recommendedName>
</protein>
<dbReference type="GO" id="GO:0016491">
    <property type="term" value="F:oxidoreductase activity"/>
    <property type="evidence" value="ECO:0007669"/>
    <property type="project" value="UniProtKB-KW"/>
</dbReference>
<evidence type="ECO:0000256" key="6">
    <source>
        <dbReference type="ARBA" id="ARBA00022525"/>
    </source>
</evidence>
<dbReference type="Pfam" id="PF03024">
    <property type="entry name" value="Folate_rec"/>
    <property type="match status" value="1"/>
</dbReference>
<dbReference type="GO" id="GO:0005576">
    <property type="term" value="C:extracellular region"/>
    <property type="evidence" value="ECO:0007669"/>
    <property type="project" value="UniProtKB-SubCell"/>
</dbReference>
<evidence type="ECO:0008006" key="19">
    <source>
        <dbReference type="Google" id="ProtNLM"/>
    </source>
</evidence>
<gene>
    <name evidence="17" type="ORF">H6P81_009595</name>
</gene>
<evidence type="ECO:0000256" key="4">
    <source>
        <dbReference type="ARBA" id="ARBA00010658"/>
    </source>
</evidence>
<dbReference type="Proteomes" id="UP000825729">
    <property type="component" value="Unassembled WGS sequence"/>
</dbReference>
<comment type="similarity">
    <text evidence="14">Belongs to the PQQ oxidoreductase GdhB family.</text>
</comment>
<dbReference type="InterPro" id="IPR012938">
    <property type="entry name" value="Glc/Sorbosone_DH"/>
</dbReference>
<dbReference type="EMBL" id="JAINDJ010000004">
    <property type="protein sequence ID" value="KAG9449630.1"/>
    <property type="molecule type" value="Genomic_DNA"/>
</dbReference>
<evidence type="ECO:0000256" key="8">
    <source>
        <dbReference type="ARBA" id="ARBA00022891"/>
    </source>
</evidence>
<dbReference type="InterPro" id="IPR011041">
    <property type="entry name" value="Quinoprot_gluc/sorb_DH_b-prop"/>
</dbReference>
<dbReference type="GO" id="GO:0005886">
    <property type="term" value="C:plasma membrane"/>
    <property type="evidence" value="ECO:0007669"/>
    <property type="project" value="UniProtKB-SubCell"/>
</dbReference>
<dbReference type="FunFam" id="2.120.10.30:FF:000067">
    <property type="entry name" value="HHIP-like 1"/>
    <property type="match status" value="1"/>
</dbReference>
<comment type="similarity">
    <text evidence="4">Belongs to the HHIP family.</text>
</comment>
<evidence type="ECO:0000256" key="12">
    <source>
        <dbReference type="ARBA" id="ARBA00023180"/>
    </source>
</evidence>
<dbReference type="PANTHER" id="PTHR19328">
    <property type="entry name" value="HEDGEHOG-INTERACTING PROTEIN"/>
    <property type="match status" value="1"/>
</dbReference>
<feature type="domain" description="Glucose/Sorbosone dehydrogenase" evidence="16">
    <location>
        <begin position="291"/>
        <end position="640"/>
    </location>
</feature>
<evidence type="ECO:0000259" key="15">
    <source>
        <dbReference type="Pfam" id="PF03024"/>
    </source>
</evidence>
<keyword evidence="11" id="KW-1015">Disulfide bond</keyword>
<organism evidence="17 18">
    <name type="scientific">Aristolochia fimbriata</name>
    <name type="common">White veined hardy Dutchman's pipe vine</name>
    <dbReference type="NCBI Taxonomy" id="158543"/>
    <lineage>
        <taxon>Eukaryota</taxon>
        <taxon>Viridiplantae</taxon>
        <taxon>Streptophyta</taxon>
        <taxon>Embryophyta</taxon>
        <taxon>Tracheophyta</taxon>
        <taxon>Spermatophyta</taxon>
        <taxon>Magnoliopsida</taxon>
        <taxon>Magnoliidae</taxon>
        <taxon>Piperales</taxon>
        <taxon>Aristolochiaceae</taxon>
        <taxon>Aristolochia</taxon>
    </lineage>
</organism>
<keyword evidence="18" id="KW-1185">Reference proteome</keyword>
<keyword evidence="8" id="KW-0634">PQQ</keyword>
<keyword evidence="6" id="KW-0964">Secreted</keyword>
<keyword evidence="10" id="KW-0472">Membrane</keyword>
<evidence type="ECO:0000256" key="9">
    <source>
        <dbReference type="ARBA" id="ARBA00023002"/>
    </source>
</evidence>
<evidence type="ECO:0000256" key="1">
    <source>
        <dbReference type="ARBA" id="ARBA00001931"/>
    </source>
</evidence>
<dbReference type="AlphaFoldDB" id="A0AAV7ELD5"/>
<evidence type="ECO:0000313" key="18">
    <source>
        <dbReference type="Proteomes" id="UP000825729"/>
    </source>
</evidence>
<comment type="subcellular location">
    <subcellularLocation>
        <location evidence="2">Cell membrane</location>
        <topology evidence="2">Lipid-anchor</topology>
    </subcellularLocation>
    <subcellularLocation>
        <location evidence="3">Secreted</location>
    </subcellularLocation>
</comment>
<reference evidence="17 18" key="1">
    <citation type="submission" date="2021-07" db="EMBL/GenBank/DDBJ databases">
        <title>The Aristolochia fimbriata genome: insights into angiosperm evolution, floral development and chemical biosynthesis.</title>
        <authorList>
            <person name="Jiao Y."/>
        </authorList>
    </citation>
    <scope>NUCLEOTIDE SEQUENCE [LARGE SCALE GENOMIC DNA]</scope>
    <source>
        <strain evidence="17">IBCAS-2021</strain>
        <tissue evidence="17">Leaf</tissue>
    </source>
</reference>
<evidence type="ECO:0000256" key="10">
    <source>
        <dbReference type="ARBA" id="ARBA00023136"/>
    </source>
</evidence>
<evidence type="ECO:0000256" key="14">
    <source>
        <dbReference type="ARBA" id="ARBA00061483"/>
    </source>
</evidence>
<evidence type="ECO:0000256" key="13">
    <source>
        <dbReference type="ARBA" id="ARBA00023288"/>
    </source>
</evidence>
<dbReference type="InterPro" id="IPR011042">
    <property type="entry name" value="6-blade_b-propeller_TolB-like"/>
</dbReference>
<comment type="caution">
    <text evidence="17">The sequence shown here is derived from an EMBL/GenBank/DDBJ whole genome shotgun (WGS) entry which is preliminary data.</text>
</comment>
<keyword evidence="9" id="KW-0560">Oxidoreductase</keyword>
<dbReference type="Pfam" id="PF07995">
    <property type="entry name" value="GSDH"/>
    <property type="match status" value="1"/>
</dbReference>
<evidence type="ECO:0000313" key="17">
    <source>
        <dbReference type="EMBL" id="KAG9449630.1"/>
    </source>
</evidence>
<proteinExistence type="inferred from homology"/>
<evidence type="ECO:0000256" key="7">
    <source>
        <dbReference type="ARBA" id="ARBA00022729"/>
    </source>
</evidence>
<keyword evidence="12" id="KW-0325">Glycoprotein</keyword>
<comment type="cofactor">
    <cofactor evidence="1">
        <name>pyrroloquinoline quinone</name>
        <dbReference type="ChEBI" id="CHEBI:58442"/>
    </cofactor>
</comment>
<keyword evidence="5" id="KW-1003">Cell membrane</keyword>
<keyword evidence="7" id="KW-0732">Signal</keyword>
<feature type="domain" description="Folate receptor-like" evidence="15">
    <location>
        <begin position="128"/>
        <end position="253"/>
    </location>
</feature>
<evidence type="ECO:0000259" key="16">
    <source>
        <dbReference type="Pfam" id="PF07995"/>
    </source>
</evidence>
<evidence type="ECO:0000256" key="11">
    <source>
        <dbReference type="ARBA" id="ARBA00023157"/>
    </source>
</evidence>
<name>A0AAV7ELD5_ARIFI</name>
<dbReference type="PANTHER" id="PTHR19328:SF13">
    <property type="entry name" value="HIPL1 PROTEIN"/>
    <property type="match status" value="1"/>
</dbReference>
<evidence type="ECO:0000256" key="2">
    <source>
        <dbReference type="ARBA" id="ARBA00004193"/>
    </source>
</evidence>